<dbReference type="KEGG" id="acom:CEW83_14175"/>
<dbReference type="Proteomes" id="UP000244930">
    <property type="component" value="Chromosome"/>
</dbReference>
<name>A0A2U8GR96_9RHOO</name>
<organism evidence="1 2">
    <name type="scientific">Parazoarcus communis</name>
    <dbReference type="NCBI Taxonomy" id="41977"/>
    <lineage>
        <taxon>Bacteria</taxon>
        <taxon>Pseudomonadati</taxon>
        <taxon>Pseudomonadota</taxon>
        <taxon>Betaproteobacteria</taxon>
        <taxon>Rhodocyclales</taxon>
        <taxon>Zoogloeaceae</taxon>
        <taxon>Parazoarcus</taxon>
    </lineage>
</organism>
<evidence type="ECO:0000313" key="1">
    <source>
        <dbReference type="EMBL" id="AWI76219.1"/>
    </source>
</evidence>
<reference evidence="1 2" key="1">
    <citation type="submission" date="2017-06" db="EMBL/GenBank/DDBJ databases">
        <title>Azoarcus.</title>
        <authorList>
            <person name="Woo J.-H."/>
            <person name="Kim H.-S."/>
        </authorList>
    </citation>
    <scope>NUCLEOTIDE SEQUENCE [LARGE SCALE GENOMIC DNA]</scope>
    <source>
        <strain evidence="1 2">TSPY31</strain>
    </source>
</reference>
<evidence type="ECO:0000313" key="2">
    <source>
        <dbReference type="Proteomes" id="UP000244930"/>
    </source>
</evidence>
<sequence>MNETAPPTKISVQIWKPIIQKLNVKLENACLRRDAYLKKILDFELSRLDEEVSIPNSKESFDYVSKELDALDTKLVSLSLSDDLVEKMNDIFKRKMIVRDAFFNRLFLLLAASPRVIDQLLFPAVESEWRADLWAEADHYRDAIQSGFYPLEPQSNPFWAIRAGFECYREEQDLFDYVEPTSGKTIQVQRTVFDEVAPAASLYTTVFGMKIGGYGLLGLSCYLPDSAIPGSSASKKLNELLDLL</sequence>
<protein>
    <submittedName>
        <fullName evidence="1">Uncharacterized protein</fullName>
    </submittedName>
</protein>
<keyword evidence="2" id="KW-1185">Reference proteome</keyword>
<dbReference type="EMBL" id="CP022187">
    <property type="protein sequence ID" value="AWI76219.1"/>
    <property type="molecule type" value="Genomic_DNA"/>
</dbReference>
<proteinExistence type="predicted"/>
<gene>
    <name evidence="1" type="ORF">CEW83_14175</name>
</gene>
<dbReference type="RefSeq" id="WP_108949921.1">
    <property type="nucleotide sequence ID" value="NZ_CP022187.1"/>
</dbReference>
<dbReference type="AlphaFoldDB" id="A0A2U8GR96"/>
<accession>A0A2U8GR96</accession>